<dbReference type="OrthoDB" id="4180249at2759"/>
<sequence length="94" mass="10567">MNSFIADRKSMVVGLKRVLGQPPLKWYNASGSNDDDKLLAFDGYEFEEKFSVEEYEKLPPEFTETDLMSLTEILSGPLGYEPQGRGTPAELFLA</sequence>
<dbReference type="Proteomes" id="UP000002669">
    <property type="component" value="Unassembled WGS sequence"/>
</dbReference>
<keyword evidence="2" id="KW-1185">Reference proteome</keyword>
<proteinExistence type="predicted"/>
<dbReference type="AlphaFoldDB" id="E4V4F0"/>
<organism evidence="2">
    <name type="scientific">Arthroderma gypseum (strain ATCC MYA-4604 / CBS 118893)</name>
    <name type="common">Microsporum gypseum</name>
    <dbReference type="NCBI Taxonomy" id="535722"/>
    <lineage>
        <taxon>Eukaryota</taxon>
        <taxon>Fungi</taxon>
        <taxon>Dikarya</taxon>
        <taxon>Ascomycota</taxon>
        <taxon>Pezizomycotina</taxon>
        <taxon>Eurotiomycetes</taxon>
        <taxon>Eurotiomycetidae</taxon>
        <taxon>Onygenales</taxon>
        <taxon>Arthrodermataceae</taxon>
        <taxon>Nannizzia</taxon>
    </lineage>
</organism>
<protein>
    <submittedName>
        <fullName evidence="1">Uncharacterized protein</fullName>
    </submittedName>
</protein>
<reference evidence="2" key="1">
    <citation type="journal article" date="2012" name="MBio">
        <title>Comparative genome analysis of Trichophyton rubrum and related dermatophytes reveals candidate genes involved in infection.</title>
        <authorList>
            <person name="Martinez D.A."/>
            <person name="Oliver B.G."/>
            <person name="Graeser Y."/>
            <person name="Goldberg J.M."/>
            <person name="Li W."/>
            <person name="Martinez-Rossi N.M."/>
            <person name="Monod M."/>
            <person name="Shelest E."/>
            <person name="Barton R.C."/>
            <person name="Birch E."/>
            <person name="Brakhage A.A."/>
            <person name="Chen Z."/>
            <person name="Gurr S.J."/>
            <person name="Heiman D."/>
            <person name="Heitman J."/>
            <person name="Kosti I."/>
            <person name="Rossi A."/>
            <person name="Saif S."/>
            <person name="Samalova M."/>
            <person name="Saunders C.W."/>
            <person name="Shea T."/>
            <person name="Summerbell R.C."/>
            <person name="Xu J."/>
            <person name="Young S."/>
            <person name="Zeng Q."/>
            <person name="Birren B.W."/>
            <person name="Cuomo C.A."/>
            <person name="White T.C."/>
        </authorList>
    </citation>
    <scope>NUCLEOTIDE SEQUENCE [LARGE SCALE GENOMIC DNA]</scope>
    <source>
        <strain evidence="2">ATCC MYA-4604 / CBS 118893</strain>
    </source>
</reference>
<dbReference type="eggNOG" id="KOG1290">
    <property type="taxonomic scope" value="Eukaryota"/>
</dbReference>
<evidence type="ECO:0000313" key="2">
    <source>
        <dbReference type="Proteomes" id="UP000002669"/>
    </source>
</evidence>
<dbReference type="EMBL" id="DS989829">
    <property type="protein sequence ID" value="EFR04874.1"/>
    <property type="molecule type" value="Genomic_DNA"/>
</dbReference>
<name>E4V4F0_ARTGP</name>
<accession>E4V4F0</accession>
<dbReference type="VEuPathDB" id="FungiDB:MGYG_09176"/>
<dbReference type="RefSeq" id="XP_003169709.1">
    <property type="nucleotide sequence ID" value="XM_003169661.1"/>
</dbReference>
<dbReference type="InParanoid" id="E4V4F0"/>
<dbReference type="STRING" id="535722.E4V4F0"/>
<gene>
    <name evidence="1" type="ORF">MGYG_09176</name>
</gene>
<dbReference type="GeneID" id="10024940"/>
<evidence type="ECO:0000313" key="1">
    <source>
        <dbReference type="EMBL" id="EFR04874.1"/>
    </source>
</evidence>
<dbReference type="HOGENOM" id="CLU_2385720_0_0_1"/>